<comment type="caution">
    <text evidence="9">The sequence shown here is derived from an EMBL/GenBank/DDBJ whole genome shotgun (WGS) entry which is preliminary data.</text>
</comment>
<keyword evidence="4" id="KW-0788">Thiol protease</keyword>
<feature type="chain" id="PRO_5025407065" evidence="6">
    <location>
        <begin position="20"/>
        <end position="383"/>
    </location>
</feature>
<proteinExistence type="inferred from homology"/>
<dbReference type="AlphaFoldDB" id="A0A6A3CXH3"/>
<dbReference type="GO" id="GO:0006508">
    <property type="term" value="P:proteolysis"/>
    <property type="evidence" value="ECO:0007669"/>
    <property type="project" value="UniProtKB-KW"/>
</dbReference>
<feature type="signal peptide" evidence="6">
    <location>
        <begin position="1"/>
        <end position="19"/>
    </location>
</feature>
<gene>
    <name evidence="9" type="ORF">F3Y22_tig00000773pilonHSYRG00014</name>
</gene>
<accession>A0A6A3CXH3</accession>
<keyword evidence="2" id="KW-0645">Protease</keyword>
<evidence type="ECO:0000256" key="2">
    <source>
        <dbReference type="ARBA" id="ARBA00022670"/>
    </source>
</evidence>
<dbReference type="PRINTS" id="PR00705">
    <property type="entry name" value="PAPAIN"/>
</dbReference>
<dbReference type="InterPro" id="IPR013128">
    <property type="entry name" value="Peptidase_C1A"/>
</dbReference>
<evidence type="ECO:0000259" key="7">
    <source>
        <dbReference type="SMART" id="SM00645"/>
    </source>
</evidence>
<evidence type="ECO:0000256" key="4">
    <source>
        <dbReference type="ARBA" id="ARBA00022807"/>
    </source>
</evidence>
<evidence type="ECO:0000256" key="1">
    <source>
        <dbReference type="ARBA" id="ARBA00008455"/>
    </source>
</evidence>
<dbReference type="Proteomes" id="UP000436088">
    <property type="component" value="Unassembled WGS sequence"/>
</dbReference>
<dbReference type="InterPro" id="IPR000668">
    <property type="entry name" value="Peptidase_C1A_C"/>
</dbReference>
<evidence type="ECO:0000313" key="10">
    <source>
        <dbReference type="Proteomes" id="UP000436088"/>
    </source>
</evidence>
<dbReference type="InterPro" id="IPR025660">
    <property type="entry name" value="Pept_his_AS"/>
</dbReference>
<dbReference type="Gene3D" id="3.90.70.10">
    <property type="entry name" value="Cysteine proteinases"/>
    <property type="match status" value="1"/>
</dbReference>
<dbReference type="PANTHER" id="PTHR12411">
    <property type="entry name" value="CYSTEINE PROTEASE FAMILY C1-RELATED"/>
    <property type="match status" value="1"/>
</dbReference>
<dbReference type="SUPFAM" id="SSF54001">
    <property type="entry name" value="Cysteine proteinases"/>
    <property type="match status" value="1"/>
</dbReference>
<protein>
    <submittedName>
        <fullName evidence="9">Cysteine proteinase</fullName>
    </submittedName>
</protein>
<evidence type="ECO:0000256" key="3">
    <source>
        <dbReference type="ARBA" id="ARBA00022801"/>
    </source>
</evidence>
<dbReference type="PROSITE" id="PS00640">
    <property type="entry name" value="THIOL_PROTEASE_ASN"/>
    <property type="match status" value="1"/>
</dbReference>
<evidence type="ECO:0000256" key="6">
    <source>
        <dbReference type="SAM" id="SignalP"/>
    </source>
</evidence>
<dbReference type="SMART" id="SM00645">
    <property type="entry name" value="Pept_C1"/>
    <property type="match status" value="1"/>
</dbReference>
<dbReference type="Pfam" id="PF00112">
    <property type="entry name" value="Peptidase_C1"/>
    <property type="match status" value="1"/>
</dbReference>
<dbReference type="SMART" id="SM00848">
    <property type="entry name" value="Inhibitor_I29"/>
    <property type="match status" value="1"/>
</dbReference>
<keyword evidence="10" id="KW-1185">Reference proteome</keyword>
<evidence type="ECO:0000259" key="8">
    <source>
        <dbReference type="SMART" id="SM00848"/>
    </source>
</evidence>
<dbReference type="InterPro" id="IPR039417">
    <property type="entry name" value="Peptidase_C1A_papain-like"/>
</dbReference>
<name>A0A6A3CXH3_HIBSY</name>
<feature type="domain" description="Peptidase C1A papain C-terminal" evidence="7">
    <location>
        <begin position="136"/>
        <end position="352"/>
    </location>
</feature>
<organism evidence="9 10">
    <name type="scientific">Hibiscus syriacus</name>
    <name type="common">Rose of Sharon</name>
    <dbReference type="NCBI Taxonomy" id="106335"/>
    <lineage>
        <taxon>Eukaryota</taxon>
        <taxon>Viridiplantae</taxon>
        <taxon>Streptophyta</taxon>
        <taxon>Embryophyta</taxon>
        <taxon>Tracheophyta</taxon>
        <taxon>Spermatophyta</taxon>
        <taxon>Magnoliopsida</taxon>
        <taxon>eudicotyledons</taxon>
        <taxon>Gunneridae</taxon>
        <taxon>Pentapetalae</taxon>
        <taxon>rosids</taxon>
        <taxon>malvids</taxon>
        <taxon>Malvales</taxon>
        <taxon>Malvaceae</taxon>
        <taxon>Malvoideae</taxon>
        <taxon>Hibiscus</taxon>
    </lineage>
</organism>
<dbReference type="InterPro" id="IPR000169">
    <property type="entry name" value="Pept_cys_AS"/>
</dbReference>
<dbReference type="InterPro" id="IPR038765">
    <property type="entry name" value="Papain-like_cys_pep_sf"/>
</dbReference>
<dbReference type="PROSITE" id="PS00639">
    <property type="entry name" value="THIOL_PROTEASE_HIS"/>
    <property type="match status" value="1"/>
</dbReference>
<keyword evidence="3" id="KW-0378">Hydrolase</keyword>
<dbReference type="Pfam" id="PF08246">
    <property type="entry name" value="Inhibitor_I29"/>
    <property type="match status" value="1"/>
</dbReference>
<dbReference type="FunFam" id="3.90.70.10:FF:000177">
    <property type="entry name" value="Cysteine proteinase RD21A"/>
    <property type="match status" value="1"/>
</dbReference>
<comment type="similarity">
    <text evidence="1">Belongs to the peptidase C1 family.</text>
</comment>
<dbReference type="InterPro" id="IPR025661">
    <property type="entry name" value="Pept_asp_AS"/>
</dbReference>
<dbReference type="CDD" id="cd02248">
    <property type="entry name" value="Peptidase_C1A"/>
    <property type="match status" value="1"/>
</dbReference>
<dbReference type="GO" id="GO:0008234">
    <property type="term" value="F:cysteine-type peptidase activity"/>
    <property type="evidence" value="ECO:0007669"/>
    <property type="project" value="UniProtKB-KW"/>
</dbReference>
<keyword evidence="6" id="KW-0732">Signal</keyword>
<dbReference type="EMBL" id="VEPZ02000072">
    <property type="protein sequence ID" value="KAE8734275.1"/>
    <property type="molecule type" value="Genomic_DNA"/>
</dbReference>
<keyword evidence="5" id="KW-1015">Disulfide bond</keyword>
<evidence type="ECO:0000256" key="5">
    <source>
        <dbReference type="ARBA" id="ARBA00023157"/>
    </source>
</evidence>
<feature type="domain" description="Cathepsin propeptide inhibitor" evidence="8">
    <location>
        <begin position="44"/>
        <end position="104"/>
    </location>
</feature>
<reference evidence="9" key="1">
    <citation type="submission" date="2019-09" db="EMBL/GenBank/DDBJ databases">
        <title>Draft genome information of white flower Hibiscus syriacus.</title>
        <authorList>
            <person name="Kim Y.-M."/>
        </authorList>
    </citation>
    <scope>NUCLEOTIDE SEQUENCE [LARGE SCALE GENOMIC DNA]</scope>
    <source>
        <strain evidence="9">YM2019G1</strain>
    </source>
</reference>
<sequence length="383" mass="42230">MGLGSIFLILASLTCLCSSLPLEYSIVEGDVDALLSDQRVSEIFRQWKDKHRKVYRHAEEAEKGFENFKGNLKYILERNAKRDSNEGEHHVGLNKFADMSNEEFRKAYLSKVKKPIYKGTKTRSRTTRRKVQSCDLPSSLDWRNHGIVTGVKDQGSCGSCWAFSSTGAMEGINALVTGDLVSISEQELVDCDSSNYGCDGGYMDYAFEWVINNGGIDTESDYPYIGVDGKCNITKEETKVVSIDGYEDVEESDSALLCAVAQQPVSVGIDASSINFQLYTGGIFDGSCSDNPDDIDHAVLIVGYGSEGSEKYWIVKNSWGTSWGMDGYFYLKRDADLPNGVCAVNAMASYPTKHPLHHPLIHLRVSRPAANTTTTTAASSFTK</sequence>
<dbReference type="InterPro" id="IPR013201">
    <property type="entry name" value="Prot_inhib_I29"/>
</dbReference>
<evidence type="ECO:0000313" key="9">
    <source>
        <dbReference type="EMBL" id="KAE8734275.1"/>
    </source>
</evidence>
<dbReference type="PROSITE" id="PS00139">
    <property type="entry name" value="THIOL_PROTEASE_CYS"/>
    <property type="match status" value="1"/>
</dbReference>